<dbReference type="GO" id="GO:0016747">
    <property type="term" value="F:acyltransferase activity, transferring groups other than amino-acyl groups"/>
    <property type="evidence" value="ECO:0007669"/>
    <property type="project" value="InterPro"/>
</dbReference>
<dbReference type="Pfam" id="PF00583">
    <property type="entry name" value="Acetyltransf_1"/>
    <property type="match status" value="1"/>
</dbReference>
<evidence type="ECO:0000313" key="2">
    <source>
        <dbReference type="EMBL" id="MYL70422.1"/>
    </source>
</evidence>
<keyword evidence="2" id="KW-0808">Transferase</keyword>
<name>A0A845F7Y6_9BACI</name>
<dbReference type="SUPFAM" id="SSF55729">
    <property type="entry name" value="Acyl-CoA N-acyltransferases (Nat)"/>
    <property type="match status" value="1"/>
</dbReference>
<dbReference type="AlphaFoldDB" id="A0A845F7Y6"/>
<proteinExistence type="predicted"/>
<gene>
    <name evidence="2" type="ORF">GLW00_06165</name>
</gene>
<dbReference type="RefSeq" id="WP_160912263.1">
    <property type="nucleotide sequence ID" value="NZ_WMFA01000002.1"/>
</dbReference>
<dbReference type="OrthoDB" id="4016818at2"/>
<protein>
    <submittedName>
        <fullName evidence="2">GNAT family N-acetyltransferase</fullName>
    </submittedName>
</protein>
<sequence length="283" mass="32422">MNDYLFTNRMERILQIANQMSKEGIITSVDLFIAACREATGICSELYLYLYHQLGKDFDVKILNQWSRNAGADFNFIGHYKISMDAVLIFEESNKKRKNYGQMLINEGHMIQSILQSDAQLRFMLTEGVVDGIVNIACVPRDLFVNLDHFKKLYGNRISKHCMRRAAHSDLIELKSFVIHEFGERWLQHINAMTEKEVLPIYIAIYGEEIIGFACYDTVRNKKGLFGPMGTSHKKRGNAVGRDLLFKCLNEMAELGYEYAVIGEAGPIEFYEKACDAKLLQTC</sequence>
<dbReference type="InterPro" id="IPR016181">
    <property type="entry name" value="Acyl_CoA_acyltransferase"/>
</dbReference>
<dbReference type="Gene3D" id="3.40.630.30">
    <property type="match status" value="1"/>
</dbReference>
<dbReference type="EMBL" id="WMFA01000002">
    <property type="protein sequence ID" value="MYL70422.1"/>
    <property type="molecule type" value="Genomic_DNA"/>
</dbReference>
<dbReference type="PROSITE" id="PS51186">
    <property type="entry name" value="GNAT"/>
    <property type="match status" value="1"/>
</dbReference>
<dbReference type="InterPro" id="IPR000182">
    <property type="entry name" value="GNAT_dom"/>
</dbReference>
<reference evidence="2 3" key="1">
    <citation type="submission" date="2019-11" db="EMBL/GenBank/DDBJ databases">
        <title>Genome sequences of 17 halophilic strains isolated from different environments.</title>
        <authorList>
            <person name="Furrow R.E."/>
        </authorList>
    </citation>
    <scope>NUCLEOTIDE SEQUENCE [LARGE SCALE GENOMIC DNA]</scope>
    <source>
        <strain evidence="2 3">SL-4</strain>
    </source>
</reference>
<evidence type="ECO:0000259" key="1">
    <source>
        <dbReference type="PROSITE" id="PS51186"/>
    </source>
</evidence>
<dbReference type="CDD" id="cd04301">
    <property type="entry name" value="NAT_SF"/>
    <property type="match status" value="1"/>
</dbReference>
<evidence type="ECO:0000313" key="3">
    <source>
        <dbReference type="Proteomes" id="UP000450457"/>
    </source>
</evidence>
<dbReference type="GeneID" id="78006566"/>
<organism evidence="2 3">
    <name type="scientific">Halobacillus litoralis</name>
    <dbReference type="NCBI Taxonomy" id="45668"/>
    <lineage>
        <taxon>Bacteria</taxon>
        <taxon>Bacillati</taxon>
        <taxon>Bacillota</taxon>
        <taxon>Bacilli</taxon>
        <taxon>Bacillales</taxon>
        <taxon>Bacillaceae</taxon>
        <taxon>Halobacillus</taxon>
    </lineage>
</organism>
<comment type="caution">
    <text evidence="2">The sequence shown here is derived from an EMBL/GenBank/DDBJ whole genome shotgun (WGS) entry which is preliminary data.</text>
</comment>
<dbReference type="Proteomes" id="UP000450457">
    <property type="component" value="Unassembled WGS sequence"/>
</dbReference>
<accession>A0A845F7Y6</accession>
<feature type="domain" description="N-acetyltransferase" evidence="1">
    <location>
        <begin position="161"/>
        <end position="283"/>
    </location>
</feature>